<keyword evidence="2" id="KW-0677">Repeat</keyword>
<keyword evidence="4" id="KW-0378">Hydrolase</keyword>
<gene>
    <name evidence="9" type="primary">LOC117566751</name>
</gene>
<keyword evidence="6" id="KW-0067">ATP-binding</keyword>
<dbReference type="SUPFAM" id="SSF52540">
    <property type="entry name" value="P-loop containing nucleoside triphosphate hydrolases"/>
    <property type="match status" value="2"/>
</dbReference>
<evidence type="ECO:0000256" key="3">
    <source>
        <dbReference type="ARBA" id="ARBA00022741"/>
    </source>
</evidence>
<keyword evidence="8" id="KW-1185">Reference proteome</keyword>
<dbReference type="InterPro" id="IPR027417">
    <property type="entry name" value="P-loop_NTPase"/>
</dbReference>
<protein>
    <recommendedName>
        <fullName evidence="1">RNA helicase</fullName>
        <ecNumber evidence="1">3.6.4.13</ecNumber>
    </recommendedName>
</protein>
<dbReference type="EC" id="3.6.4.13" evidence="1"/>
<evidence type="ECO:0000256" key="4">
    <source>
        <dbReference type="ARBA" id="ARBA00022801"/>
    </source>
</evidence>
<proteinExistence type="predicted"/>
<keyword evidence="5 9" id="KW-0347">Helicase</keyword>
<evidence type="ECO:0000256" key="5">
    <source>
        <dbReference type="ARBA" id="ARBA00022806"/>
    </source>
</evidence>
<dbReference type="CTD" id="40512"/>
<dbReference type="GO" id="GO:0005524">
    <property type="term" value="F:ATP binding"/>
    <property type="evidence" value="ECO:0007669"/>
    <property type="project" value="UniProtKB-KW"/>
</dbReference>
<organism evidence="8 9">
    <name type="scientific">Drosophila albomicans</name>
    <name type="common">Fruit fly</name>
    <dbReference type="NCBI Taxonomy" id="7291"/>
    <lineage>
        <taxon>Eukaryota</taxon>
        <taxon>Metazoa</taxon>
        <taxon>Ecdysozoa</taxon>
        <taxon>Arthropoda</taxon>
        <taxon>Hexapoda</taxon>
        <taxon>Insecta</taxon>
        <taxon>Pterygota</taxon>
        <taxon>Neoptera</taxon>
        <taxon>Endopterygota</taxon>
        <taxon>Diptera</taxon>
        <taxon>Brachycera</taxon>
        <taxon>Muscomorpha</taxon>
        <taxon>Ephydroidea</taxon>
        <taxon>Drosophilidae</taxon>
        <taxon>Drosophila</taxon>
    </lineage>
</organism>
<evidence type="ECO:0000313" key="8">
    <source>
        <dbReference type="Proteomes" id="UP000515160"/>
    </source>
</evidence>
<evidence type="ECO:0000313" key="9">
    <source>
        <dbReference type="RefSeq" id="XP_034102186.1"/>
    </source>
</evidence>
<dbReference type="OrthoDB" id="249932at2759"/>
<name>A0A6P8WEX7_DROAB</name>
<evidence type="ECO:0000256" key="6">
    <source>
        <dbReference type="ARBA" id="ARBA00022840"/>
    </source>
</evidence>
<evidence type="ECO:0000256" key="2">
    <source>
        <dbReference type="ARBA" id="ARBA00022737"/>
    </source>
</evidence>
<dbReference type="Gene3D" id="3.40.50.300">
    <property type="entry name" value="P-loop containing nucleotide triphosphate hydrolases"/>
    <property type="match status" value="2"/>
</dbReference>
<accession>A0A6P8WEX7</accession>
<comment type="catalytic activity">
    <reaction evidence="7">
        <text>ATP + H2O = ADP + phosphate + H(+)</text>
        <dbReference type="Rhea" id="RHEA:13065"/>
        <dbReference type="ChEBI" id="CHEBI:15377"/>
        <dbReference type="ChEBI" id="CHEBI:15378"/>
        <dbReference type="ChEBI" id="CHEBI:30616"/>
        <dbReference type="ChEBI" id="CHEBI:43474"/>
        <dbReference type="ChEBI" id="CHEBI:456216"/>
        <dbReference type="EC" id="3.6.4.13"/>
    </reaction>
</comment>
<dbReference type="AlphaFoldDB" id="A0A6P8WEX7"/>
<dbReference type="RefSeq" id="XP_034102186.1">
    <property type="nucleotide sequence ID" value="XM_034246295.2"/>
</dbReference>
<keyword evidence="3" id="KW-0547">Nucleotide-binding</keyword>
<reference evidence="9" key="1">
    <citation type="submission" date="2025-08" db="UniProtKB">
        <authorList>
            <consortium name="RefSeq"/>
        </authorList>
    </citation>
    <scope>IDENTIFICATION</scope>
    <source>
        <strain evidence="9">15112-1751.03</strain>
        <tissue evidence="9">Whole Adult</tissue>
    </source>
</reference>
<dbReference type="PANTHER" id="PTHR22655:SF2">
    <property type="entry name" value="ATP-DEPENDENT RNA HELICASE TDRD12-RELATED"/>
    <property type="match status" value="1"/>
</dbReference>
<evidence type="ECO:0000256" key="1">
    <source>
        <dbReference type="ARBA" id="ARBA00012552"/>
    </source>
</evidence>
<dbReference type="GO" id="GO:0003724">
    <property type="term" value="F:RNA helicase activity"/>
    <property type="evidence" value="ECO:0007669"/>
    <property type="project" value="UniProtKB-EC"/>
</dbReference>
<dbReference type="GO" id="GO:0016787">
    <property type="term" value="F:hydrolase activity"/>
    <property type="evidence" value="ECO:0007669"/>
    <property type="project" value="UniProtKB-KW"/>
</dbReference>
<dbReference type="GO" id="GO:0042078">
    <property type="term" value="P:germ-line stem cell division"/>
    <property type="evidence" value="ECO:0007669"/>
    <property type="project" value="TreeGrafter"/>
</dbReference>
<evidence type="ECO:0000256" key="7">
    <source>
        <dbReference type="ARBA" id="ARBA00047984"/>
    </source>
</evidence>
<sequence length="1109" mass="127809">MTTIKKLTDGNNNNSKPENFHYAVQEDTFSFAQHERPLLAANCSEYAVAHSNKRLQPARRMDEVSFLPHIVHSMRRLRLTALLRLQSYAWPHLSQGAGHGAIIVGAPRSGRTLSYVPPLCQQVCMMLSQLRGGQRWELLGPIAVVLAADLSRVQQIGAVCNTMLRKAKNEEWLSLVLTVPSSQTPEFFQRLLNGVGCLVATPAQFQWLCNVGLIQMPYLSFVVYDDVDLMLPDQLHKAHQHVLSLTKQKRPQLVITTQSYNHKLLGMVNQINAHPMVLFGDILEAALYGGTRMRLTLLESKSKQQELLQLLQQRPPHLIRTVINCHNDADILDLVDFLGKRGYACLPYYQMADMEVRDHVYRWMVNTRGELLLCTDNCPELDIRHAQTLVHYSLSDSWSKFKLRHLALTENLRNQFEQPLKLNEKHQFQGEDSKELRNRKSLNHNDLLSIVFLDETNNKELPRLVEFLQMRQQVDERIVCLARHIRNESERSKCNEPALCDLLLSLGHCANSQCEERHQLLPYDRQLQSMLPTSGDVKLQLVRVYSPSHYCVRLLEHLPAGGKWQSLRRRASLDLQLQLLQSQECLRHWPPKAKQICVYRNDYGYERVRILHVAPIELINLSRNDVAVVVQAMDVDTRQIKTTSGKLYVCPDELLNKPQLALDLRILGMVPYTGEWSWHEEDAQQCSNWINAVPKPNFLQASIAVTLSHTIFVHDLAVINYASSLQLHVRRLNMCQQLALHKLATKSGQAVTKLMQFLTEVKDEPEIKEKLSMHQEVLDEQLQSQQPLQEIKLITAKGLSGRSKFFAKMAIQLGKENRERSEYQQHVQQQQQQKQVNLEHSLIKHAEKTSEPESGIEALHDCLMRCTLLELSQESDEKKFSIGNCRMPEELLKQLVVQQEHTPNSKPESCCKQNKIKIETTAVNTTTMNNRIHSRIPKNAVRPEVKYYQTLCTLELQVVLPEDKMPYDALLFNGSCIVFFTIGTSGSTRYQFTLNTHCPYQSFSHHQQGRTVYISILKTLAITYPLEFNFYKFMKPQHEKLIRIEEQRRERVFMFESYLLHKGLIQGRSVSYDKRDSDVSSDEHAEDPFHTEGAEYVERALNAYEYTCE</sequence>
<dbReference type="PANTHER" id="PTHR22655">
    <property type="entry name" value="ATP-DEPENDENT RNA HELICASE TDRD12-RELATED"/>
    <property type="match status" value="1"/>
</dbReference>
<dbReference type="Proteomes" id="UP000515160">
    <property type="component" value="Chromosome 3"/>
</dbReference>
<dbReference type="GeneID" id="117566751"/>